<evidence type="ECO:0008006" key="6">
    <source>
        <dbReference type="Google" id="ProtNLM"/>
    </source>
</evidence>
<accession>A0A2M8PDK0</accession>
<dbReference type="PANTHER" id="PTHR46401:SF2">
    <property type="entry name" value="GLYCOSYLTRANSFERASE WBBK-RELATED"/>
    <property type="match status" value="1"/>
</dbReference>
<dbReference type="GO" id="GO:0009103">
    <property type="term" value="P:lipopolysaccharide biosynthetic process"/>
    <property type="evidence" value="ECO:0007669"/>
    <property type="project" value="TreeGrafter"/>
</dbReference>
<proteinExistence type="predicted"/>
<dbReference type="Pfam" id="PF00534">
    <property type="entry name" value="Glycos_transf_1"/>
    <property type="match status" value="1"/>
</dbReference>
<name>A0A2M8PDK0_9CHLR</name>
<evidence type="ECO:0000259" key="3">
    <source>
        <dbReference type="Pfam" id="PF13439"/>
    </source>
</evidence>
<evidence type="ECO:0000259" key="2">
    <source>
        <dbReference type="Pfam" id="PF00534"/>
    </source>
</evidence>
<sequence length="286" mass="32473">MPLIALDARLNAYREGGIAEYTRHLAENLAGLDPEGAYALIQHVRMRTPLLKAPNWQLWHAFTPPHHRFERIALALELARWRPTLLHSPDFIPPRFGARHFVITVHDLTFLRYPHFQTADSLRYYRGNFAAALRQAAHILTNAEAIKNELIDLGVPEQRISVHPLGVDHTRFRPLPESEVRRLLAARKVPPGCVLFVGTFEPRKNLSGLLQAYAVLRQKLADAPPLLLIGRRGWLYQEIFAQAKALDLDDHLIWLENLPSAELPAFYNGAAVLVQPSFYEGFGFPP</sequence>
<evidence type="ECO:0000256" key="1">
    <source>
        <dbReference type="ARBA" id="ARBA00022679"/>
    </source>
</evidence>
<dbReference type="GO" id="GO:0016757">
    <property type="term" value="F:glycosyltransferase activity"/>
    <property type="evidence" value="ECO:0007669"/>
    <property type="project" value="InterPro"/>
</dbReference>
<dbReference type="Pfam" id="PF13439">
    <property type="entry name" value="Glyco_transf_4"/>
    <property type="match status" value="1"/>
</dbReference>
<evidence type="ECO:0000313" key="4">
    <source>
        <dbReference type="EMBL" id="PJF35637.1"/>
    </source>
</evidence>
<dbReference type="SUPFAM" id="SSF53756">
    <property type="entry name" value="UDP-Glycosyltransferase/glycogen phosphorylase"/>
    <property type="match status" value="1"/>
</dbReference>
<dbReference type="Proteomes" id="UP000229681">
    <property type="component" value="Unassembled WGS sequence"/>
</dbReference>
<protein>
    <recommendedName>
        <fullName evidence="6">Glycosyltransferase family 1 protein</fullName>
    </recommendedName>
</protein>
<dbReference type="InterPro" id="IPR001296">
    <property type="entry name" value="Glyco_trans_1"/>
</dbReference>
<organism evidence="4 5">
    <name type="scientific">Candidatus Thermofonsia Clade 1 bacterium</name>
    <dbReference type="NCBI Taxonomy" id="2364210"/>
    <lineage>
        <taxon>Bacteria</taxon>
        <taxon>Bacillati</taxon>
        <taxon>Chloroflexota</taxon>
        <taxon>Candidatus Thermofontia</taxon>
        <taxon>Candidatus Thermofonsia Clade 1</taxon>
    </lineage>
</organism>
<evidence type="ECO:0000313" key="5">
    <source>
        <dbReference type="Proteomes" id="UP000229681"/>
    </source>
</evidence>
<feature type="domain" description="Glycosyl transferase family 1" evidence="2">
    <location>
        <begin position="193"/>
        <end position="284"/>
    </location>
</feature>
<feature type="non-terminal residue" evidence="4">
    <location>
        <position position="286"/>
    </location>
</feature>
<dbReference type="AlphaFoldDB" id="A0A2M8PDK0"/>
<dbReference type="CDD" id="cd03809">
    <property type="entry name" value="GT4_MtfB-like"/>
    <property type="match status" value="1"/>
</dbReference>
<dbReference type="EMBL" id="PGTM01000128">
    <property type="protein sequence ID" value="PJF35637.1"/>
    <property type="molecule type" value="Genomic_DNA"/>
</dbReference>
<dbReference type="PANTHER" id="PTHR46401">
    <property type="entry name" value="GLYCOSYLTRANSFERASE WBBK-RELATED"/>
    <property type="match status" value="1"/>
</dbReference>
<reference evidence="4 5" key="1">
    <citation type="submission" date="2017-11" db="EMBL/GenBank/DDBJ databases">
        <title>Evolution of Phototrophy in the Chloroflexi Phylum Driven by Horizontal Gene Transfer.</title>
        <authorList>
            <person name="Ward L.M."/>
            <person name="Hemp J."/>
            <person name="Shih P.M."/>
            <person name="Mcglynn S.E."/>
            <person name="Fischer W."/>
        </authorList>
    </citation>
    <scope>NUCLEOTIDE SEQUENCE [LARGE SCALE GENOMIC DNA]</scope>
    <source>
        <strain evidence="4">JP3_13</strain>
    </source>
</reference>
<keyword evidence="1" id="KW-0808">Transferase</keyword>
<gene>
    <name evidence="4" type="ORF">CUN49_09530</name>
</gene>
<dbReference type="Gene3D" id="3.40.50.2000">
    <property type="entry name" value="Glycogen Phosphorylase B"/>
    <property type="match status" value="2"/>
</dbReference>
<feature type="domain" description="Glycosyltransferase subfamily 4-like N-terminal" evidence="3">
    <location>
        <begin position="16"/>
        <end position="171"/>
    </location>
</feature>
<comment type="caution">
    <text evidence="4">The sequence shown here is derived from an EMBL/GenBank/DDBJ whole genome shotgun (WGS) entry which is preliminary data.</text>
</comment>
<dbReference type="InterPro" id="IPR028098">
    <property type="entry name" value="Glyco_trans_4-like_N"/>
</dbReference>